<gene>
    <name evidence="9" type="ORF">ES677_14235</name>
</gene>
<reference evidence="9 10" key="1">
    <citation type="submission" date="2019-08" db="EMBL/GenBank/DDBJ databases">
        <title>Genomes of Antarctic Bizionia species.</title>
        <authorList>
            <person name="Bowman J.P."/>
        </authorList>
    </citation>
    <scope>NUCLEOTIDE SEQUENCE [LARGE SCALE GENOMIC DNA]</scope>
    <source>
        <strain evidence="9 10">IC164</strain>
    </source>
</reference>
<organism evidence="9 10">
    <name type="scientific">Bizionia gelidisalsuginis</name>
    <dbReference type="NCBI Taxonomy" id="291188"/>
    <lineage>
        <taxon>Bacteria</taxon>
        <taxon>Pseudomonadati</taxon>
        <taxon>Bacteroidota</taxon>
        <taxon>Flavobacteriia</taxon>
        <taxon>Flavobacteriales</taxon>
        <taxon>Flavobacteriaceae</taxon>
        <taxon>Bizionia</taxon>
    </lineage>
</organism>
<evidence type="ECO:0000256" key="1">
    <source>
        <dbReference type="ARBA" id="ARBA00004713"/>
    </source>
</evidence>
<dbReference type="Pfam" id="PF04413">
    <property type="entry name" value="Glycos_transf_N"/>
    <property type="match status" value="1"/>
</dbReference>
<dbReference type="InterPro" id="IPR038107">
    <property type="entry name" value="Glycos_transf_N_sf"/>
</dbReference>
<keyword evidence="4 7" id="KW-0808">Transferase</keyword>
<evidence type="ECO:0000256" key="2">
    <source>
        <dbReference type="ARBA" id="ARBA00012621"/>
    </source>
</evidence>
<keyword evidence="7" id="KW-1003">Cell membrane</keyword>
<comment type="catalytic activity">
    <reaction evidence="6 7">
        <text>lipid IVA (E. coli) + CMP-3-deoxy-beta-D-manno-octulosonate = alpha-Kdo-(2-&gt;6)-lipid IVA (E. coli) + CMP + H(+)</text>
        <dbReference type="Rhea" id="RHEA:28066"/>
        <dbReference type="ChEBI" id="CHEBI:15378"/>
        <dbReference type="ChEBI" id="CHEBI:58603"/>
        <dbReference type="ChEBI" id="CHEBI:60364"/>
        <dbReference type="ChEBI" id="CHEBI:60377"/>
        <dbReference type="ChEBI" id="CHEBI:85987"/>
        <dbReference type="EC" id="2.4.99.12"/>
    </reaction>
</comment>
<sequence>MLNNELCILAQTFFTLNLLYSISIYLLSFVLKCIAPFNKKIEQGVVGRRQTFHLLESALSSRDKTLWFHCASLGEYEQGLPVFKALRNDFSDHKIVLSFFSPSGYEIRKNSPIADVVVYLPLDTKSNAKRFLDVVHPEITIFVKYEIWPNILNTLKTRGGKALLISAIFRENQSFFKWYGTQTKAALFTFDHIFTQNKTSKQLLKRINYTSVTVSGDTRFDRVTDQLSQNNQLDFIEEFKQNELCVVIGSSWPEDEALLINYINTEARKDVKFIIAPHTIKESQIATIKRQINKPTILFSEKENQVLSTFSVLVLDTIGLLTKVYSYADIAYVGGALGTTGLHNILEPAVFGTPIIIGNRFDSFPEAHQMLSHKGLISISNQQELNKALHLFINDRAVRASYGQNNLNFIKNNRGAVVQILAYIRKYNIPSTH</sequence>
<dbReference type="PANTHER" id="PTHR42755:SF1">
    <property type="entry name" value="3-DEOXY-D-MANNO-OCTULOSONIC ACID TRANSFERASE, MITOCHONDRIAL-RELATED"/>
    <property type="match status" value="1"/>
</dbReference>
<dbReference type="Proteomes" id="UP000323621">
    <property type="component" value="Unassembled WGS sequence"/>
</dbReference>
<evidence type="ECO:0000313" key="9">
    <source>
        <dbReference type="EMBL" id="TYC08467.1"/>
    </source>
</evidence>
<evidence type="ECO:0000256" key="4">
    <source>
        <dbReference type="ARBA" id="ARBA00022679"/>
    </source>
</evidence>
<comment type="function">
    <text evidence="7">Involved in lipopolysaccharide (LPS) biosynthesis. Catalyzes the transfer of 3-deoxy-D-manno-octulosonate (Kdo) residue(s) from CMP-Kdo to lipid IV(A), the tetraacyldisaccharide-1,4'-bisphosphate precursor of lipid A.</text>
</comment>
<feature type="domain" description="3-deoxy-D-manno-octulosonic-acid transferase N-terminal" evidence="8">
    <location>
        <begin position="54"/>
        <end position="221"/>
    </location>
</feature>
<comment type="subcellular location">
    <subcellularLocation>
        <location evidence="7">Cell membrane</location>
    </subcellularLocation>
</comment>
<dbReference type="InterPro" id="IPR039901">
    <property type="entry name" value="Kdotransferase"/>
</dbReference>
<dbReference type="InterPro" id="IPR007507">
    <property type="entry name" value="Glycos_transf_N"/>
</dbReference>
<dbReference type="Gene3D" id="3.40.50.11720">
    <property type="entry name" value="3-Deoxy-D-manno-octulosonic-acid transferase, N-terminal domain"/>
    <property type="match status" value="1"/>
</dbReference>
<dbReference type="EMBL" id="VSKN01000033">
    <property type="protein sequence ID" value="TYC08467.1"/>
    <property type="molecule type" value="Genomic_DNA"/>
</dbReference>
<dbReference type="GO" id="GO:0016740">
    <property type="term" value="F:transferase activity"/>
    <property type="evidence" value="ECO:0007669"/>
    <property type="project" value="UniProtKB-KW"/>
</dbReference>
<name>A0ABY3M750_9FLAO</name>
<keyword evidence="10" id="KW-1185">Reference proteome</keyword>
<keyword evidence="7" id="KW-0472">Membrane</keyword>
<dbReference type="RefSeq" id="WP_148381594.1">
    <property type="nucleotide sequence ID" value="NZ_VSKN01000033.1"/>
</dbReference>
<comment type="pathway">
    <text evidence="1 7">Bacterial outer membrane biogenesis; LPS core biosynthesis.</text>
</comment>
<comment type="caution">
    <text evidence="9">The sequence shown here is derived from an EMBL/GenBank/DDBJ whole genome shotgun (WGS) entry which is preliminary data.</text>
</comment>
<comment type="similarity">
    <text evidence="7">Belongs to the glycosyltransferase group 1 family.</text>
</comment>
<evidence type="ECO:0000256" key="5">
    <source>
        <dbReference type="ARBA" id="ARBA00031445"/>
    </source>
</evidence>
<evidence type="ECO:0000313" key="10">
    <source>
        <dbReference type="Proteomes" id="UP000323621"/>
    </source>
</evidence>
<dbReference type="Gene3D" id="3.40.50.2000">
    <property type="entry name" value="Glycogen Phosphorylase B"/>
    <property type="match status" value="1"/>
</dbReference>
<evidence type="ECO:0000256" key="6">
    <source>
        <dbReference type="ARBA" id="ARBA00049183"/>
    </source>
</evidence>
<protein>
    <recommendedName>
        <fullName evidence="3 7">3-deoxy-D-manno-octulosonic acid transferase</fullName>
        <shortName evidence="7">Kdo transferase</shortName>
        <ecNumber evidence="2 7">2.4.99.12</ecNumber>
    </recommendedName>
    <alternativeName>
        <fullName evidence="5 7">Lipid IV(A) 3-deoxy-D-manno-octulosonic acid transferase</fullName>
    </alternativeName>
</protein>
<proteinExistence type="inferred from homology"/>
<evidence type="ECO:0000256" key="7">
    <source>
        <dbReference type="RuleBase" id="RU365103"/>
    </source>
</evidence>
<accession>A0ABY3M750</accession>
<dbReference type="EC" id="2.4.99.12" evidence="2 7"/>
<evidence type="ECO:0000256" key="3">
    <source>
        <dbReference type="ARBA" id="ARBA00019077"/>
    </source>
</evidence>
<dbReference type="PANTHER" id="PTHR42755">
    <property type="entry name" value="3-DEOXY-MANNO-OCTULOSONATE CYTIDYLYLTRANSFERASE"/>
    <property type="match status" value="1"/>
</dbReference>
<evidence type="ECO:0000259" key="8">
    <source>
        <dbReference type="Pfam" id="PF04413"/>
    </source>
</evidence>
<keyword evidence="7" id="KW-0448">Lipopolysaccharide biosynthesis</keyword>